<dbReference type="RefSeq" id="WP_112652965.1">
    <property type="nucleotide sequence ID" value="NZ_CP043451.1"/>
</dbReference>
<dbReference type="InterPro" id="IPR001296">
    <property type="entry name" value="Glyco_trans_1"/>
</dbReference>
<evidence type="ECO:0000259" key="2">
    <source>
        <dbReference type="Pfam" id="PF00534"/>
    </source>
</evidence>
<evidence type="ECO:0000313" key="3">
    <source>
        <dbReference type="EMBL" id="QEM03443.1"/>
    </source>
</evidence>
<feature type="domain" description="Glycosyl transferase family 1" evidence="2">
    <location>
        <begin position="194"/>
        <end position="342"/>
    </location>
</feature>
<evidence type="ECO:0000313" key="4">
    <source>
        <dbReference type="EMBL" id="QTE47792.1"/>
    </source>
</evidence>
<dbReference type="GO" id="GO:0009103">
    <property type="term" value="P:lipopolysaccharide biosynthetic process"/>
    <property type="evidence" value="ECO:0007669"/>
    <property type="project" value="TreeGrafter"/>
</dbReference>
<dbReference type="Pfam" id="PF00534">
    <property type="entry name" value="Glycos_transf_1"/>
    <property type="match status" value="1"/>
</dbReference>
<organism evidence="3 5">
    <name type="scientific">Mucilaginibacter rubeus</name>
    <dbReference type="NCBI Taxonomy" id="2027860"/>
    <lineage>
        <taxon>Bacteria</taxon>
        <taxon>Pseudomonadati</taxon>
        <taxon>Bacteroidota</taxon>
        <taxon>Sphingobacteriia</taxon>
        <taxon>Sphingobacteriales</taxon>
        <taxon>Sphingobacteriaceae</taxon>
        <taxon>Mucilaginibacter</taxon>
    </lineage>
</organism>
<sequence length="384" mass="44972">MFKVVISGVNLVEGGILSILQDSLKSISKIKRQHELEITVLLHDLKLLDEGIDKNCFTFIEYPEVKSSWLKRVKFEYIESKELSNQLKPDLWISLHDITPNVNCEFQVVYCHNPSVFYKLDVKRFFYDIKFSLFCIFYRYLYQINIKKNAYVIVQQNWIRKAFRTMYGVNTIVAYPIQTKHIPEPMVLNDELLGIDMNKKIFFFPSIPRIFKNFEVVCKAAELLEKKTATFELVITLNGTENKYASHIFEKYGHVKSIKFIGVQKRAIINELYAKTDCLLFPSKLETWGLPLSEFRSFNKLIMVSDLPYAHENMGNYEKVKFFDPNNAEELAEYMFLFMKSELIFDKQSVMVPDQPFFNNWDSLLSFLIGKAKDKVSAQMGLKS</sequence>
<evidence type="ECO:0000313" key="6">
    <source>
        <dbReference type="Proteomes" id="UP000663940"/>
    </source>
</evidence>
<reference evidence="3 5" key="1">
    <citation type="submission" date="2019-08" db="EMBL/GenBank/DDBJ databases">
        <title>Comparative genome analysis confer to the adaptation heavy metal polluted environment.</title>
        <authorList>
            <person name="Li Y."/>
        </authorList>
    </citation>
    <scope>NUCLEOTIDE SEQUENCE [LARGE SCALE GENOMIC DNA]</scope>
    <source>
        <strain evidence="3 5">P2</strain>
    </source>
</reference>
<keyword evidence="6" id="KW-1185">Reference proteome</keyword>
<dbReference type="AlphaFoldDB" id="A0AAE6JDS6"/>
<accession>A0AAE6JDS6</accession>
<protein>
    <submittedName>
        <fullName evidence="3 4">Glycosyltransferase</fullName>
    </submittedName>
</protein>
<keyword evidence="1" id="KW-0808">Transferase</keyword>
<dbReference type="SUPFAM" id="SSF53756">
    <property type="entry name" value="UDP-Glycosyltransferase/glycogen phosphorylase"/>
    <property type="match status" value="1"/>
</dbReference>
<dbReference type="EMBL" id="CP043451">
    <property type="protein sequence ID" value="QEM03443.1"/>
    <property type="molecule type" value="Genomic_DNA"/>
</dbReference>
<gene>
    <name evidence="3" type="ORF">DIU31_007885</name>
    <name evidence="4" type="ORF">J3L21_19775</name>
</gene>
<dbReference type="EMBL" id="CP071880">
    <property type="protein sequence ID" value="QTE47792.1"/>
    <property type="molecule type" value="Genomic_DNA"/>
</dbReference>
<name>A0AAE6JDS6_9SPHI</name>
<evidence type="ECO:0000313" key="5">
    <source>
        <dbReference type="Proteomes" id="UP000250557"/>
    </source>
</evidence>
<reference evidence="4 6" key="2">
    <citation type="submission" date="2021-03" db="EMBL/GenBank/DDBJ databases">
        <title>Mucilaginibacter strains isolated from gold and copper mining confer multi heavy-metal resistance.</title>
        <authorList>
            <person name="Li Y."/>
        </authorList>
    </citation>
    <scope>NUCLEOTIDE SEQUENCE [LARGE SCALE GENOMIC DNA]</scope>
    <source>
        <strain evidence="4 6">P2-4</strain>
    </source>
</reference>
<proteinExistence type="predicted"/>
<dbReference type="PANTHER" id="PTHR46401:SF2">
    <property type="entry name" value="GLYCOSYLTRANSFERASE WBBK-RELATED"/>
    <property type="match status" value="1"/>
</dbReference>
<dbReference type="Proteomes" id="UP000250557">
    <property type="component" value="Chromosome"/>
</dbReference>
<dbReference type="Gene3D" id="3.40.50.2000">
    <property type="entry name" value="Glycogen Phosphorylase B"/>
    <property type="match status" value="2"/>
</dbReference>
<dbReference type="PANTHER" id="PTHR46401">
    <property type="entry name" value="GLYCOSYLTRANSFERASE WBBK-RELATED"/>
    <property type="match status" value="1"/>
</dbReference>
<evidence type="ECO:0000256" key="1">
    <source>
        <dbReference type="ARBA" id="ARBA00022679"/>
    </source>
</evidence>
<dbReference type="Proteomes" id="UP000663940">
    <property type="component" value="Chromosome"/>
</dbReference>
<dbReference type="GO" id="GO:0016757">
    <property type="term" value="F:glycosyltransferase activity"/>
    <property type="evidence" value="ECO:0007669"/>
    <property type="project" value="InterPro"/>
</dbReference>